<dbReference type="PRINTS" id="PR00080">
    <property type="entry name" value="SDRFAMILY"/>
</dbReference>
<evidence type="ECO:0000313" key="5">
    <source>
        <dbReference type="Proteomes" id="UP000289152"/>
    </source>
</evidence>
<sequence length="240" mass="25754">MSLDGRICVITGAAGRIGRAIVERFQQEKATVVAVDILSVSLPGVDNVICDQGDPSSIQALEQHLKQKYGRIDCLINNGALGGYTCPIHEKPLEEYDDVMRVNVRGPFLLIQAALRLHLSNPSKELSIINMASIAGHRPGAGNSVYSVSKHGLIGLTKAAASEYGGQGVRCNSISPGMMEVPNVQGISPERFEKGAETIPLSRRGKPVEIAELAVFLASEKASYINGADYLGEHYCTQHD</sequence>
<dbReference type="PROSITE" id="PS00061">
    <property type="entry name" value="ADH_SHORT"/>
    <property type="match status" value="1"/>
</dbReference>
<dbReference type="PANTHER" id="PTHR43639">
    <property type="entry name" value="OXIDOREDUCTASE, SHORT-CHAIN DEHYDROGENASE/REDUCTASE FAMILY (AFU_ORTHOLOGUE AFUA_5G02870)"/>
    <property type="match status" value="1"/>
</dbReference>
<dbReference type="Gene3D" id="3.40.50.720">
    <property type="entry name" value="NAD(P)-binding Rossmann-like Domain"/>
    <property type="match status" value="1"/>
</dbReference>
<reference evidence="4 5" key="1">
    <citation type="submission" date="2016-06" db="EMBL/GenBank/DDBJ databases">
        <title>Evolution of pathogenesis and genome organization in the Tremellales.</title>
        <authorList>
            <person name="Cuomo C."/>
            <person name="Litvintseva A."/>
            <person name="Heitman J."/>
            <person name="Chen Y."/>
            <person name="Sun S."/>
            <person name="Springer D."/>
            <person name="Dromer F."/>
            <person name="Young S."/>
            <person name="Zeng Q."/>
            <person name="Chapman S."/>
            <person name="Gujja S."/>
            <person name="Saif S."/>
            <person name="Birren B."/>
        </authorList>
    </citation>
    <scope>NUCLEOTIDE SEQUENCE [LARGE SCALE GENOMIC DNA]</scope>
    <source>
        <strain evidence="4 5">ATCC 28783</strain>
    </source>
</reference>
<name>A0A4Q1BIT2_TREME</name>
<dbReference type="InParanoid" id="A0A4Q1BIT2"/>
<evidence type="ECO:0008006" key="6">
    <source>
        <dbReference type="Google" id="ProtNLM"/>
    </source>
</evidence>
<dbReference type="STRING" id="5217.A0A4Q1BIT2"/>
<comment type="similarity">
    <text evidence="1">Belongs to the short-chain dehydrogenases/reductases (SDR) family.</text>
</comment>
<dbReference type="CDD" id="cd05233">
    <property type="entry name" value="SDR_c"/>
    <property type="match status" value="1"/>
</dbReference>
<accession>A0A4Q1BIT2</accession>
<evidence type="ECO:0000313" key="4">
    <source>
        <dbReference type="EMBL" id="RXK37578.1"/>
    </source>
</evidence>
<dbReference type="PANTHER" id="PTHR43639:SF1">
    <property type="entry name" value="SHORT-CHAIN DEHYDROGENASE_REDUCTASE FAMILY PROTEIN"/>
    <property type="match status" value="1"/>
</dbReference>
<keyword evidence="3" id="KW-0560">Oxidoreductase</keyword>
<proteinExistence type="inferred from homology"/>
<evidence type="ECO:0000256" key="1">
    <source>
        <dbReference type="ARBA" id="ARBA00006484"/>
    </source>
</evidence>
<keyword evidence="5" id="KW-1185">Reference proteome</keyword>
<dbReference type="VEuPathDB" id="FungiDB:TREMEDRAFT_63232"/>
<dbReference type="EMBL" id="SDIL01000065">
    <property type="protein sequence ID" value="RXK37578.1"/>
    <property type="molecule type" value="Genomic_DNA"/>
</dbReference>
<dbReference type="OrthoDB" id="1888931at2759"/>
<evidence type="ECO:0000256" key="2">
    <source>
        <dbReference type="ARBA" id="ARBA00022857"/>
    </source>
</evidence>
<keyword evidence="2" id="KW-0521">NADP</keyword>
<dbReference type="InterPro" id="IPR002347">
    <property type="entry name" value="SDR_fam"/>
</dbReference>
<dbReference type="InterPro" id="IPR036291">
    <property type="entry name" value="NAD(P)-bd_dom_sf"/>
</dbReference>
<gene>
    <name evidence="4" type="ORF">M231_05120</name>
</gene>
<protein>
    <recommendedName>
        <fullName evidence="6">Oxidoreductase</fullName>
    </recommendedName>
</protein>
<organism evidence="4 5">
    <name type="scientific">Tremella mesenterica</name>
    <name type="common">Jelly fungus</name>
    <dbReference type="NCBI Taxonomy" id="5217"/>
    <lineage>
        <taxon>Eukaryota</taxon>
        <taxon>Fungi</taxon>
        <taxon>Dikarya</taxon>
        <taxon>Basidiomycota</taxon>
        <taxon>Agaricomycotina</taxon>
        <taxon>Tremellomycetes</taxon>
        <taxon>Tremellales</taxon>
        <taxon>Tremellaceae</taxon>
        <taxon>Tremella</taxon>
    </lineage>
</organism>
<dbReference type="SUPFAM" id="SSF51735">
    <property type="entry name" value="NAD(P)-binding Rossmann-fold domains"/>
    <property type="match status" value="1"/>
</dbReference>
<dbReference type="InterPro" id="IPR020904">
    <property type="entry name" value="Sc_DH/Rdtase_CS"/>
</dbReference>
<dbReference type="AlphaFoldDB" id="A0A4Q1BIT2"/>
<dbReference type="GO" id="GO:0016491">
    <property type="term" value="F:oxidoreductase activity"/>
    <property type="evidence" value="ECO:0007669"/>
    <property type="project" value="UniProtKB-KW"/>
</dbReference>
<dbReference type="Proteomes" id="UP000289152">
    <property type="component" value="Unassembled WGS sequence"/>
</dbReference>
<dbReference type="FunFam" id="3.40.50.720:FF:000084">
    <property type="entry name" value="Short-chain dehydrogenase reductase"/>
    <property type="match status" value="1"/>
</dbReference>
<dbReference type="PRINTS" id="PR00081">
    <property type="entry name" value="GDHRDH"/>
</dbReference>
<dbReference type="Pfam" id="PF13561">
    <property type="entry name" value="adh_short_C2"/>
    <property type="match status" value="1"/>
</dbReference>
<comment type="caution">
    <text evidence="4">The sequence shown here is derived from an EMBL/GenBank/DDBJ whole genome shotgun (WGS) entry which is preliminary data.</text>
</comment>
<evidence type="ECO:0000256" key="3">
    <source>
        <dbReference type="ARBA" id="ARBA00023002"/>
    </source>
</evidence>